<dbReference type="EMBL" id="BKCJ011404121">
    <property type="protein sequence ID" value="GFD30461.1"/>
    <property type="molecule type" value="Genomic_DNA"/>
</dbReference>
<proteinExistence type="predicted"/>
<protein>
    <submittedName>
        <fullName evidence="1">Uncharacterized protein</fullName>
    </submittedName>
</protein>
<name>A0A699V9J7_TANCI</name>
<accession>A0A699V9J7</accession>
<organism evidence="1">
    <name type="scientific">Tanacetum cinerariifolium</name>
    <name type="common">Dalmatian daisy</name>
    <name type="synonym">Chrysanthemum cinerariifolium</name>
    <dbReference type="NCBI Taxonomy" id="118510"/>
    <lineage>
        <taxon>Eukaryota</taxon>
        <taxon>Viridiplantae</taxon>
        <taxon>Streptophyta</taxon>
        <taxon>Embryophyta</taxon>
        <taxon>Tracheophyta</taxon>
        <taxon>Spermatophyta</taxon>
        <taxon>Magnoliopsida</taxon>
        <taxon>eudicotyledons</taxon>
        <taxon>Gunneridae</taxon>
        <taxon>Pentapetalae</taxon>
        <taxon>asterids</taxon>
        <taxon>campanulids</taxon>
        <taxon>Asterales</taxon>
        <taxon>Asteraceae</taxon>
        <taxon>Asteroideae</taxon>
        <taxon>Anthemideae</taxon>
        <taxon>Anthemidinae</taxon>
        <taxon>Tanacetum</taxon>
    </lineage>
</organism>
<dbReference type="AlphaFoldDB" id="A0A699V9J7"/>
<sequence>QKFNFSKYIFDSLVRNVDSSSKFYVYPRIGKGFSGVETPLFEGMLVVKEDVEADIGEEQIPDDTAITATQEVVTTAVLEDVLVDSIPSPAPPTPPPQSS</sequence>
<comment type="caution">
    <text evidence="1">The sequence shown here is derived from an EMBL/GenBank/DDBJ whole genome shotgun (WGS) entry which is preliminary data.</text>
</comment>
<feature type="non-terminal residue" evidence="1">
    <location>
        <position position="1"/>
    </location>
</feature>
<gene>
    <name evidence="1" type="ORF">Tci_902430</name>
</gene>
<evidence type="ECO:0000313" key="1">
    <source>
        <dbReference type="EMBL" id="GFD30461.1"/>
    </source>
</evidence>
<reference evidence="1" key="1">
    <citation type="journal article" date="2019" name="Sci. Rep.">
        <title>Draft genome of Tanacetum cinerariifolium, the natural source of mosquito coil.</title>
        <authorList>
            <person name="Yamashiro T."/>
            <person name="Shiraishi A."/>
            <person name="Satake H."/>
            <person name="Nakayama K."/>
        </authorList>
    </citation>
    <scope>NUCLEOTIDE SEQUENCE</scope>
</reference>